<dbReference type="Pfam" id="PF12833">
    <property type="entry name" value="HTH_18"/>
    <property type="match status" value="1"/>
</dbReference>
<evidence type="ECO:0000256" key="2">
    <source>
        <dbReference type="ARBA" id="ARBA00023125"/>
    </source>
</evidence>
<comment type="caution">
    <text evidence="7">The sequence shown here is derived from an EMBL/GenBank/DDBJ whole genome shotgun (WGS) entry which is preliminary data.</text>
</comment>
<keyword evidence="8" id="KW-1185">Reference proteome</keyword>
<dbReference type="PROSITE" id="PS00041">
    <property type="entry name" value="HTH_ARAC_FAMILY_1"/>
    <property type="match status" value="1"/>
</dbReference>
<keyword evidence="1" id="KW-0805">Transcription regulation</keyword>
<evidence type="ECO:0000259" key="6">
    <source>
        <dbReference type="PROSITE" id="PS01124"/>
    </source>
</evidence>
<dbReference type="EMBL" id="BSRI01000002">
    <property type="protein sequence ID" value="GLV58753.1"/>
    <property type="molecule type" value="Genomic_DNA"/>
</dbReference>
<accession>A0ABQ6FWV3</accession>
<dbReference type="PANTHER" id="PTHR46796">
    <property type="entry name" value="HTH-TYPE TRANSCRIPTIONAL ACTIVATOR RHAS-RELATED"/>
    <property type="match status" value="1"/>
</dbReference>
<proteinExistence type="predicted"/>
<evidence type="ECO:0000256" key="4">
    <source>
        <dbReference type="ARBA" id="ARBA00023163"/>
    </source>
</evidence>
<name>A0ABQ6FWV3_9CHLR</name>
<dbReference type="Gene3D" id="1.10.10.60">
    <property type="entry name" value="Homeodomain-like"/>
    <property type="match status" value="2"/>
</dbReference>
<keyword evidence="3" id="KW-0010">Activator</keyword>
<evidence type="ECO:0000313" key="7">
    <source>
        <dbReference type="EMBL" id="GLV58753.1"/>
    </source>
</evidence>
<dbReference type="RefSeq" id="WP_338255097.1">
    <property type="nucleotide sequence ID" value="NZ_BSRI01000002.1"/>
</dbReference>
<reference evidence="7 8" key="1">
    <citation type="submission" date="2023-02" db="EMBL/GenBank/DDBJ databases">
        <title>Dictyobacter halimunensis sp. nov., a new member of the class Ktedonobacteria from forest soil in a geothermal area.</title>
        <authorList>
            <person name="Rachmania M.K."/>
            <person name="Ningsih F."/>
            <person name="Sakai Y."/>
            <person name="Yabe S."/>
            <person name="Yokota A."/>
            <person name="Sjamsuridzal W."/>
        </authorList>
    </citation>
    <scope>NUCLEOTIDE SEQUENCE [LARGE SCALE GENOMIC DNA]</scope>
    <source>
        <strain evidence="7 8">S3.2.2.5</strain>
    </source>
</reference>
<protein>
    <recommendedName>
        <fullName evidence="6">HTH araC/xylS-type domain-containing protein</fullName>
    </recommendedName>
</protein>
<dbReference type="InterPro" id="IPR018062">
    <property type="entry name" value="HTH_AraC-typ_CS"/>
</dbReference>
<dbReference type="InterPro" id="IPR020449">
    <property type="entry name" value="Tscrpt_reg_AraC-type_HTH"/>
</dbReference>
<dbReference type="Pfam" id="PF02311">
    <property type="entry name" value="AraC_binding"/>
    <property type="match status" value="1"/>
</dbReference>
<organism evidence="7 8">
    <name type="scientific">Dictyobacter halimunensis</name>
    <dbReference type="NCBI Taxonomy" id="3026934"/>
    <lineage>
        <taxon>Bacteria</taxon>
        <taxon>Bacillati</taxon>
        <taxon>Chloroflexota</taxon>
        <taxon>Ktedonobacteria</taxon>
        <taxon>Ktedonobacterales</taxon>
        <taxon>Dictyobacteraceae</taxon>
        <taxon>Dictyobacter</taxon>
    </lineage>
</organism>
<dbReference type="SUPFAM" id="SSF51215">
    <property type="entry name" value="Regulatory protein AraC"/>
    <property type="match status" value="1"/>
</dbReference>
<feature type="domain" description="HTH araC/xylS-type" evidence="6">
    <location>
        <begin position="170"/>
        <end position="268"/>
    </location>
</feature>
<dbReference type="InterPro" id="IPR037923">
    <property type="entry name" value="HTH-like"/>
</dbReference>
<evidence type="ECO:0000313" key="8">
    <source>
        <dbReference type="Proteomes" id="UP001344906"/>
    </source>
</evidence>
<dbReference type="PRINTS" id="PR00032">
    <property type="entry name" value="HTHARAC"/>
</dbReference>
<dbReference type="Proteomes" id="UP001344906">
    <property type="component" value="Unassembled WGS sequence"/>
</dbReference>
<gene>
    <name evidence="7" type="ORF">KDH_55830</name>
</gene>
<dbReference type="SMART" id="SM00342">
    <property type="entry name" value="HTH_ARAC"/>
    <property type="match status" value="1"/>
</dbReference>
<feature type="compositionally biased region" description="Basic and acidic residues" evidence="5">
    <location>
        <begin position="267"/>
        <end position="280"/>
    </location>
</feature>
<sequence length="280" mass="31930">MPEIVHEQIQLSLYIVEQASYVSLNIVDQVYPHWVLSYVACGDVVTSCCGESWRARAGDVMIHPPQLPFSEQATGPGTHQWLLLDAVTARQIDLFQLYPVSPVVSLTRSIPFSAVFERLYASWSDMSLPYRHIQVSADVLQMCCLVLESWRQGGSIPRSDALLTPRDRFTDVIRYMSEHLAQKLTRDELAAQVYLHPGYFDRAFRHIYGIAPMQMLRDLRLQEAQRLLETTDLSLQAISLQCGLSDAGYFSRVFRQRFGQPPGTYRESTKSAKESYLHPL</sequence>
<dbReference type="PROSITE" id="PS01124">
    <property type="entry name" value="HTH_ARAC_FAMILY_2"/>
    <property type="match status" value="1"/>
</dbReference>
<evidence type="ECO:0000256" key="3">
    <source>
        <dbReference type="ARBA" id="ARBA00023159"/>
    </source>
</evidence>
<evidence type="ECO:0000256" key="5">
    <source>
        <dbReference type="SAM" id="MobiDB-lite"/>
    </source>
</evidence>
<dbReference type="InterPro" id="IPR018060">
    <property type="entry name" value="HTH_AraC"/>
</dbReference>
<keyword evidence="4" id="KW-0804">Transcription</keyword>
<dbReference type="InterPro" id="IPR009057">
    <property type="entry name" value="Homeodomain-like_sf"/>
</dbReference>
<feature type="region of interest" description="Disordered" evidence="5">
    <location>
        <begin position="261"/>
        <end position="280"/>
    </location>
</feature>
<dbReference type="InterPro" id="IPR003313">
    <property type="entry name" value="AraC-bd"/>
</dbReference>
<dbReference type="SUPFAM" id="SSF46689">
    <property type="entry name" value="Homeodomain-like"/>
    <property type="match status" value="2"/>
</dbReference>
<dbReference type="InterPro" id="IPR050204">
    <property type="entry name" value="AraC_XylS_family_regulators"/>
</dbReference>
<evidence type="ECO:0000256" key="1">
    <source>
        <dbReference type="ARBA" id="ARBA00023015"/>
    </source>
</evidence>
<keyword evidence="2" id="KW-0238">DNA-binding</keyword>